<gene>
    <name evidence="2" type="ORF">A4H97_03655</name>
</gene>
<feature type="transmembrane region" description="Helical" evidence="1">
    <location>
        <begin position="96"/>
        <end position="121"/>
    </location>
</feature>
<comment type="caution">
    <text evidence="2">The sequence shown here is derived from an EMBL/GenBank/DDBJ whole genome shotgun (WGS) entry which is preliminary data.</text>
</comment>
<evidence type="ECO:0000256" key="1">
    <source>
        <dbReference type="SAM" id="Phobius"/>
    </source>
</evidence>
<reference evidence="3" key="1">
    <citation type="submission" date="2016-04" db="EMBL/GenBank/DDBJ databases">
        <authorList>
            <person name="Chen L."/>
            <person name="Zhuang W."/>
            <person name="Wang G."/>
        </authorList>
    </citation>
    <scope>NUCLEOTIDE SEQUENCE [LARGE SCALE GENOMIC DNA]</scope>
    <source>
        <strain evidence="3">17621</strain>
    </source>
</reference>
<evidence type="ECO:0000313" key="3">
    <source>
        <dbReference type="Proteomes" id="UP000192610"/>
    </source>
</evidence>
<dbReference type="OrthoDB" id="679649at2"/>
<keyword evidence="3" id="KW-1185">Reference proteome</keyword>
<name>A0A1V9EXT5_9BACT</name>
<sequence>MENAQPIQPVKQDERIKREAEKLFQSFWNGIISRKPVGLLTEMESGQKIFSFESYLRETGKGEYVEAYCSHIKSADIASDMVTFTNMGWARFKGGLSLLGVLLLILLPGILLYLLIVAFLATFSISFWGWLPAVLFALTGPVMVAILFIPTAKQTRQESRASQKNLQYIIKNFDNDELTFLRTKSKLFK</sequence>
<evidence type="ECO:0000313" key="2">
    <source>
        <dbReference type="EMBL" id="OQP50931.1"/>
    </source>
</evidence>
<accession>A0A1V9EXT5</accession>
<dbReference type="AlphaFoldDB" id="A0A1V9EXT5"/>
<feature type="transmembrane region" description="Helical" evidence="1">
    <location>
        <begin position="127"/>
        <end position="149"/>
    </location>
</feature>
<organism evidence="2 3">
    <name type="scientific">Niastella yeongjuensis</name>
    <dbReference type="NCBI Taxonomy" id="354355"/>
    <lineage>
        <taxon>Bacteria</taxon>
        <taxon>Pseudomonadati</taxon>
        <taxon>Bacteroidota</taxon>
        <taxon>Chitinophagia</taxon>
        <taxon>Chitinophagales</taxon>
        <taxon>Chitinophagaceae</taxon>
        <taxon>Niastella</taxon>
    </lineage>
</organism>
<protein>
    <submittedName>
        <fullName evidence="2">Uncharacterized protein</fullName>
    </submittedName>
</protein>
<keyword evidence="1" id="KW-0812">Transmembrane</keyword>
<dbReference type="EMBL" id="LVXG01000012">
    <property type="protein sequence ID" value="OQP50931.1"/>
    <property type="molecule type" value="Genomic_DNA"/>
</dbReference>
<dbReference type="RefSeq" id="WP_081199458.1">
    <property type="nucleotide sequence ID" value="NZ_FOCZ01000001.1"/>
</dbReference>
<keyword evidence="1" id="KW-0472">Membrane</keyword>
<dbReference type="STRING" id="354355.SAMN05660816_00208"/>
<keyword evidence="1" id="KW-1133">Transmembrane helix</keyword>
<dbReference type="Proteomes" id="UP000192610">
    <property type="component" value="Unassembled WGS sequence"/>
</dbReference>
<proteinExistence type="predicted"/>